<organism evidence="2 3">
    <name type="scientific">Haloarcula pellucida</name>
    <dbReference type="NCBI Taxonomy" id="1427151"/>
    <lineage>
        <taxon>Archaea</taxon>
        <taxon>Methanobacteriati</taxon>
        <taxon>Methanobacteriota</taxon>
        <taxon>Stenosarchaea group</taxon>
        <taxon>Halobacteria</taxon>
        <taxon>Halobacteriales</taxon>
        <taxon>Haloarculaceae</taxon>
        <taxon>Haloarcula</taxon>
    </lineage>
</organism>
<dbReference type="EMBL" id="BMOU01000001">
    <property type="protein sequence ID" value="GGN89795.1"/>
    <property type="molecule type" value="Genomic_DNA"/>
</dbReference>
<name>A0A830GKB0_9EURY</name>
<sequence length="240" mass="24735">MFEDALRFPWNGEKKVETLLVGGVLSLLGFLFVPLLFVYGYLVRVVRQVAAGNTEAPPVFDEWGDLLVDGVVAFVISLVYLLVPVIAIAVAAFLFLVPVTIVEGGTGPRTGLLAAGGVLVALLVLSVTLVLLLAALYLLPAGVAAYARTGRFGAAFSPGDLRSVAGDRRYAIGWLVFVAIGVLAQLLAGAIAATGVGALLVPFVVFYGNVASAYAIGAGVADVDIASETDEDATTGQPAV</sequence>
<reference evidence="2" key="1">
    <citation type="journal article" date="2014" name="Int. J. Syst. Evol. Microbiol.">
        <title>Complete genome sequence of Corynebacterium casei LMG S-19264T (=DSM 44701T), isolated from a smear-ripened cheese.</title>
        <authorList>
            <consortium name="US DOE Joint Genome Institute (JGI-PGF)"/>
            <person name="Walter F."/>
            <person name="Albersmeier A."/>
            <person name="Kalinowski J."/>
            <person name="Ruckert C."/>
        </authorList>
    </citation>
    <scope>NUCLEOTIDE SEQUENCE</scope>
    <source>
        <strain evidence="2">JCM 17820</strain>
    </source>
</reference>
<dbReference type="Pfam" id="PF13197">
    <property type="entry name" value="DUF4013"/>
    <property type="match status" value="1"/>
</dbReference>
<evidence type="ECO:0008006" key="4">
    <source>
        <dbReference type="Google" id="ProtNLM"/>
    </source>
</evidence>
<evidence type="ECO:0000313" key="3">
    <source>
        <dbReference type="Proteomes" id="UP000605784"/>
    </source>
</evidence>
<keyword evidence="1" id="KW-0472">Membrane</keyword>
<feature type="transmembrane region" description="Helical" evidence="1">
    <location>
        <begin position="199"/>
        <end position="221"/>
    </location>
</feature>
<protein>
    <recommendedName>
        <fullName evidence="4">DUF4013 domain-containing protein</fullName>
    </recommendedName>
</protein>
<feature type="transmembrane region" description="Helical" evidence="1">
    <location>
        <begin position="71"/>
        <end position="101"/>
    </location>
</feature>
<comment type="caution">
    <text evidence="2">The sequence shown here is derived from an EMBL/GenBank/DDBJ whole genome shotgun (WGS) entry which is preliminary data.</text>
</comment>
<feature type="transmembrane region" description="Helical" evidence="1">
    <location>
        <begin position="171"/>
        <end position="193"/>
    </location>
</feature>
<dbReference type="AlphaFoldDB" id="A0A830GKB0"/>
<accession>A0A830GKB0</accession>
<evidence type="ECO:0000313" key="2">
    <source>
        <dbReference type="EMBL" id="GGN89795.1"/>
    </source>
</evidence>
<feature type="transmembrane region" description="Helical" evidence="1">
    <location>
        <begin position="20"/>
        <end position="42"/>
    </location>
</feature>
<keyword evidence="1" id="KW-1133">Transmembrane helix</keyword>
<keyword evidence="3" id="KW-1185">Reference proteome</keyword>
<dbReference type="RefSeq" id="WP_188995706.1">
    <property type="nucleotide sequence ID" value="NZ_BMOU01000001.1"/>
</dbReference>
<gene>
    <name evidence="2" type="ORF">GCM10009030_10930</name>
</gene>
<feature type="transmembrane region" description="Helical" evidence="1">
    <location>
        <begin position="113"/>
        <end position="139"/>
    </location>
</feature>
<dbReference type="InterPro" id="IPR025098">
    <property type="entry name" value="DUF4013"/>
</dbReference>
<keyword evidence="1" id="KW-0812">Transmembrane</keyword>
<reference evidence="2" key="2">
    <citation type="submission" date="2020-09" db="EMBL/GenBank/DDBJ databases">
        <authorList>
            <person name="Sun Q."/>
            <person name="Ohkuma M."/>
        </authorList>
    </citation>
    <scope>NUCLEOTIDE SEQUENCE</scope>
    <source>
        <strain evidence="2">JCM 17820</strain>
    </source>
</reference>
<proteinExistence type="predicted"/>
<dbReference type="Proteomes" id="UP000605784">
    <property type="component" value="Unassembled WGS sequence"/>
</dbReference>
<evidence type="ECO:0000256" key="1">
    <source>
        <dbReference type="SAM" id="Phobius"/>
    </source>
</evidence>